<reference evidence="2 3" key="1">
    <citation type="journal article" date="2019" name="Int. J. Syst. Evol. Microbiol.">
        <title>The Global Catalogue of Microorganisms (GCM) 10K type strain sequencing project: providing services to taxonomists for standard genome sequencing and annotation.</title>
        <authorList>
            <consortium name="The Broad Institute Genomics Platform"/>
            <consortium name="The Broad Institute Genome Sequencing Center for Infectious Disease"/>
            <person name="Wu L."/>
            <person name="Ma J."/>
        </authorList>
    </citation>
    <scope>NUCLEOTIDE SEQUENCE [LARGE SCALE GENOMIC DNA]</scope>
    <source>
        <strain evidence="2 3">JCM 15089</strain>
    </source>
</reference>
<sequence length="144" mass="15819">MICFRQSRLKLIAATVLFAAWAVAFAFMAFVSAYLTGLWPYVGLSALVPLAAAFAIAAFMTAMSFATPATLTLDDGRLVFKTWRRTEDIALADIAGFMVIPPTAALRSPACEKKTGPRKFVSFGRYWEKTPEEIVAALKTRQTE</sequence>
<comment type="caution">
    <text evidence="2">The sequence shown here is derived from an EMBL/GenBank/DDBJ whole genome shotgun (WGS) entry which is preliminary data.</text>
</comment>
<keyword evidence="1" id="KW-1133">Transmembrane helix</keyword>
<protein>
    <recommendedName>
        <fullName evidence="4">PH domain-containing protein</fullName>
    </recommendedName>
</protein>
<evidence type="ECO:0000313" key="2">
    <source>
        <dbReference type="EMBL" id="GAA0559953.1"/>
    </source>
</evidence>
<dbReference type="Proteomes" id="UP001499951">
    <property type="component" value="Unassembled WGS sequence"/>
</dbReference>
<accession>A0ABN1E6A2</accession>
<keyword evidence="1" id="KW-0812">Transmembrane</keyword>
<keyword evidence="3" id="KW-1185">Reference proteome</keyword>
<dbReference type="EMBL" id="BAAADD010000001">
    <property type="protein sequence ID" value="GAA0559953.1"/>
    <property type="molecule type" value="Genomic_DNA"/>
</dbReference>
<evidence type="ECO:0000256" key="1">
    <source>
        <dbReference type="SAM" id="Phobius"/>
    </source>
</evidence>
<keyword evidence="1" id="KW-0472">Membrane</keyword>
<feature type="transmembrane region" description="Helical" evidence="1">
    <location>
        <begin position="12"/>
        <end position="35"/>
    </location>
</feature>
<organism evidence="2 3">
    <name type="scientific">Rhizomicrobium electricum</name>
    <dbReference type="NCBI Taxonomy" id="480070"/>
    <lineage>
        <taxon>Bacteria</taxon>
        <taxon>Pseudomonadati</taxon>
        <taxon>Pseudomonadota</taxon>
        <taxon>Alphaproteobacteria</taxon>
        <taxon>Micropepsales</taxon>
        <taxon>Micropepsaceae</taxon>
        <taxon>Rhizomicrobium</taxon>
    </lineage>
</organism>
<dbReference type="RefSeq" id="WP_166931492.1">
    <property type="nucleotide sequence ID" value="NZ_BAAADD010000001.1"/>
</dbReference>
<evidence type="ECO:0000313" key="3">
    <source>
        <dbReference type="Proteomes" id="UP001499951"/>
    </source>
</evidence>
<gene>
    <name evidence="2" type="ORF">GCM10008942_05550</name>
</gene>
<evidence type="ECO:0008006" key="4">
    <source>
        <dbReference type="Google" id="ProtNLM"/>
    </source>
</evidence>
<proteinExistence type="predicted"/>
<name>A0ABN1E6A2_9PROT</name>
<feature type="transmembrane region" description="Helical" evidence="1">
    <location>
        <begin position="41"/>
        <end position="62"/>
    </location>
</feature>